<dbReference type="GO" id="GO:0032259">
    <property type="term" value="P:methylation"/>
    <property type="evidence" value="ECO:0007669"/>
    <property type="project" value="UniProtKB-KW"/>
</dbReference>
<dbReference type="EMBL" id="CP016345">
    <property type="protein sequence ID" value="ANQ12499.1"/>
    <property type="molecule type" value="Genomic_DNA"/>
</dbReference>
<name>A0AAN1CVF8_VIBNA</name>
<proteinExistence type="predicted"/>
<feature type="domain" description="Hcy-binding" evidence="4">
    <location>
        <begin position="4"/>
        <end position="310"/>
    </location>
</feature>
<dbReference type="PROSITE" id="PS50970">
    <property type="entry name" value="HCY"/>
    <property type="match status" value="1"/>
</dbReference>
<evidence type="ECO:0000256" key="1">
    <source>
        <dbReference type="ARBA" id="ARBA00022603"/>
    </source>
</evidence>
<dbReference type="PANTHER" id="PTHR11103:SF18">
    <property type="entry name" value="SLR1189 PROTEIN"/>
    <property type="match status" value="1"/>
</dbReference>
<keyword evidence="3" id="KW-0862">Zinc</keyword>
<comment type="cofactor">
    <cofactor evidence="3">
        <name>Zn(2+)</name>
        <dbReference type="ChEBI" id="CHEBI:29105"/>
    </cofactor>
</comment>
<dbReference type="GO" id="GO:0046872">
    <property type="term" value="F:metal ion binding"/>
    <property type="evidence" value="ECO:0007669"/>
    <property type="project" value="UniProtKB-KW"/>
</dbReference>
<evidence type="ECO:0000259" key="4">
    <source>
        <dbReference type="PROSITE" id="PS50970"/>
    </source>
</evidence>
<reference evidence="5 6" key="1">
    <citation type="submission" date="2016-07" db="EMBL/GenBank/DDBJ databases">
        <title>Developing Vibrio natriegens as a novel, fast-growing host for biotechnology.</title>
        <authorList>
            <person name="Weinstock M.T."/>
            <person name="Hesek E.D."/>
            <person name="Wilson C.M."/>
            <person name="Gibson D.G."/>
        </authorList>
    </citation>
    <scope>NUCLEOTIDE SEQUENCE [LARGE SCALE GENOMIC DNA]</scope>
    <source>
        <strain evidence="5 6">ATCC 14048</strain>
    </source>
</reference>
<dbReference type="GeneID" id="70912428"/>
<dbReference type="PANTHER" id="PTHR11103">
    <property type="entry name" value="SLR1189 PROTEIN"/>
    <property type="match status" value="1"/>
</dbReference>
<evidence type="ECO:0000313" key="5">
    <source>
        <dbReference type="EMBL" id="ANQ12499.1"/>
    </source>
</evidence>
<dbReference type="GO" id="GO:0008168">
    <property type="term" value="F:methyltransferase activity"/>
    <property type="evidence" value="ECO:0007669"/>
    <property type="project" value="UniProtKB-UniRule"/>
</dbReference>
<dbReference type="InterPro" id="IPR003726">
    <property type="entry name" value="HCY_dom"/>
</dbReference>
<keyword evidence="2 3" id="KW-0808">Transferase</keyword>
<feature type="binding site" evidence="3">
    <location>
        <position position="296"/>
    </location>
    <ligand>
        <name>Zn(2+)</name>
        <dbReference type="ChEBI" id="CHEBI:29105"/>
    </ligand>
</feature>
<gene>
    <name evidence="5" type="ORF">BA890_06885</name>
</gene>
<dbReference type="KEGG" id="vna:PN96_06465"/>
<feature type="binding site" evidence="3">
    <location>
        <position position="227"/>
    </location>
    <ligand>
        <name>Zn(2+)</name>
        <dbReference type="ChEBI" id="CHEBI:29105"/>
    </ligand>
</feature>
<accession>A0AAN1CVF8</accession>
<evidence type="ECO:0000256" key="2">
    <source>
        <dbReference type="ARBA" id="ARBA00022679"/>
    </source>
</evidence>
<keyword evidence="5" id="KW-0067">ATP-binding</keyword>
<dbReference type="Pfam" id="PF02574">
    <property type="entry name" value="S-methyl_trans"/>
    <property type="match status" value="1"/>
</dbReference>
<sequence length="318" mass="35243">MARQKSFPTQQDGRLYLTEGGTETELMYKYGFDLPQFAMSPLLDNPAAVEKMREMFRSYLDVAAKHKVCALMGGLDYRASPDWGALLGYSAQSLADANIQCIEFLREVAKEYATDIPEVLFQGLIGPRGDAYSTNHKITENEAEDYHSVQLETLKKADVDLALAITFNNIPESIGVVRAAQKIGVPLAISLTLDSSSKLNSGPSLAEAIKTIDRETDNAVEFYLINCSHPVEYEPAIENSDWIHRIRGVRPNASKMEKLALCKLGHLEDGDPVELGEQCGDLAKRYPHMDIWGGCCGTWDNHLDEIAKQVIAAKTKED</sequence>
<keyword evidence="6" id="KW-1185">Reference proteome</keyword>
<evidence type="ECO:0000313" key="6">
    <source>
        <dbReference type="Proteomes" id="UP000092741"/>
    </source>
</evidence>
<dbReference type="SUPFAM" id="SSF82282">
    <property type="entry name" value="Homocysteine S-methyltransferase"/>
    <property type="match status" value="1"/>
</dbReference>
<organism evidence="5 6">
    <name type="scientific">Vibrio natriegens NBRC 15636 = ATCC 14048 = DSM 759</name>
    <dbReference type="NCBI Taxonomy" id="1219067"/>
    <lineage>
        <taxon>Bacteria</taxon>
        <taxon>Pseudomonadati</taxon>
        <taxon>Pseudomonadota</taxon>
        <taxon>Gammaproteobacteria</taxon>
        <taxon>Vibrionales</taxon>
        <taxon>Vibrionaceae</taxon>
        <taxon>Vibrio</taxon>
    </lineage>
</organism>
<feature type="binding site" evidence="3">
    <location>
        <position position="295"/>
    </location>
    <ligand>
        <name>Zn(2+)</name>
        <dbReference type="ChEBI" id="CHEBI:29105"/>
    </ligand>
</feature>
<keyword evidence="5" id="KW-0347">Helicase</keyword>
<dbReference type="Proteomes" id="UP000092741">
    <property type="component" value="Chromosome 1"/>
</dbReference>
<keyword evidence="5" id="KW-0378">Hydrolase</keyword>
<dbReference type="AlphaFoldDB" id="A0AAN1CVF8"/>
<keyword evidence="5" id="KW-0547">Nucleotide-binding</keyword>
<keyword evidence="1 3" id="KW-0489">Methyltransferase</keyword>
<keyword evidence="3" id="KW-0479">Metal-binding</keyword>
<dbReference type="RefSeq" id="WP_020333179.1">
    <property type="nucleotide sequence ID" value="NZ_ATFJ01000003.1"/>
</dbReference>
<protein>
    <submittedName>
        <fullName evidence="5">DNA helicase RuvA</fullName>
    </submittedName>
</protein>
<dbReference type="GO" id="GO:0004386">
    <property type="term" value="F:helicase activity"/>
    <property type="evidence" value="ECO:0007669"/>
    <property type="project" value="UniProtKB-KW"/>
</dbReference>
<evidence type="ECO:0000256" key="3">
    <source>
        <dbReference type="PROSITE-ProRule" id="PRU00333"/>
    </source>
</evidence>
<dbReference type="InterPro" id="IPR036589">
    <property type="entry name" value="HCY_dom_sf"/>
</dbReference>
<dbReference type="Gene3D" id="3.20.20.330">
    <property type="entry name" value="Homocysteine-binding-like domain"/>
    <property type="match status" value="1"/>
</dbReference>